<keyword evidence="3" id="KW-1003">Cell membrane</keyword>
<dbReference type="InterPro" id="IPR050171">
    <property type="entry name" value="MFS_Transporters"/>
</dbReference>
<dbReference type="RefSeq" id="WP_268041360.1">
    <property type="nucleotide sequence ID" value="NZ_JAPQER010000005.1"/>
</dbReference>
<dbReference type="InterPro" id="IPR011701">
    <property type="entry name" value="MFS"/>
</dbReference>
<feature type="transmembrane region" description="Helical" evidence="7">
    <location>
        <begin position="383"/>
        <end position="403"/>
    </location>
</feature>
<keyword evidence="10" id="KW-1185">Reference proteome</keyword>
<dbReference type="EMBL" id="JAPQER010000005">
    <property type="protein sequence ID" value="MCY6485035.1"/>
    <property type="molecule type" value="Genomic_DNA"/>
</dbReference>
<feature type="transmembrane region" description="Helical" evidence="7">
    <location>
        <begin position="174"/>
        <end position="194"/>
    </location>
</feature>
<feature type="transmembrane region" description="Helical" evidence="7">
    <location>
        <begin position="21"/>
        <end position="45"/>
    </location>
</feature>
<evidence type="ECO:0000256" key="4">
    <source>
        <dbReference type="ARBA" id="ARBA00022692"/>
    </source>
</evidence>
<dbReference type="Pfam" id="PF07690">
    <property type="entry name" value="MFS_1"/>
    <property type="match status" value="1"/>
</dbReference>
<feature type="transmembrane region" description="Helical" evidence="7">
    <location>
        <begin position="57"/>
        <end position="75"/>
    </location>
</feature>
<protein>
    <submittedName>
        <fullName evidence="9">MFS transporter</fullName>
    </submittedName>
</protein>
<evidence type="ECO:0000259" key="8">
    <source>
        <dbReference type="PROSITE" id="PS50850"/>
    </source>
</evidence>
<evidence type="ECO:0000256" key="5">
    <source>
        <dbReference type="ARBA" id="ARBA00022989"/>
    </source>
</evidence>
<sequence length="424" mass="47037">MKKLIEKIEKLLNPYKGLPKEIYILFIARIINAAGAFIFPLLTLIFTKKLGMSNAQAGIFVTICGSLFLPSSIIGGKLTDTFGRKKVIVTLDTLAALSYITAALVGTSTKMIPFIMLASIFMGMSDPAHSAIIADLTTPKNRDGAYSLSYMGFNLGFSIGPILGGLLFENHLKLLFIGDAITALIATILIFLFIKETLHKTHENIGDDRNLEKRVEGSIFKVLLSRPILIWFSLIMFGYSFVYSQWSFMYPMYVEQSFVNEGAKLYGKLASFNGIIVITMTPAITLFLSKVKNIRRIFYGGIFYAVGFGMLGFANTKLAFFCSVFIFTIGEITIVISSTPFIINNTPASHRGRMNAILPLIMGFGHTIGPLIMGFVLKSSSTAFGWKIVGLVMIIFTLFMFILEKYDKKPLQHINKIKTSTNLK</sequence>
<comment type="caution">
    <text evidence="9">The sequence shown here is derived from an EMBL/GenBank/DDBJ whole genome shotgun (WGS) entry which is preliminary data.</text>
</comment>
<evidence type="ECO:0000256" key="1">
    <source>
        <dbReference type="ARBA" id="ARBA00004651"/>
    </source>
</evidence>
<keyword evidence="6 7" id="KW-0472">Membrane</keyword>
<keyword evidence="2" id="KW-0813">Transport</keyword>
<feature type="transmembrane region" description="Helical" evidence="7">
    <location>
        <begin position="87"/>
        <end position="105"/>
    </location>
</feature>
<dbReference type="CDD" id="cd17329">
    <property type="entry name" value="MFS_MdtH_MDR_like"/>
    <property type="match status" value="1"/>
</dbReference>
<proteinExistence type="predicted"/>
<feature type="transmembrane region" description="Helical" evidence="7">
    <location>
        <begin position="111"/>
        <end position="136"/>
    </location>
</feature>
<dbReference type="PANTHER" id="PTHR23517">
    <property type="entry name" value="RESISTANCE PROTEIN MDTM, PUTATIVE-RELATED-RELATED"/>
    <property type="match status" value="1"/>
</dbReference>
<feature type="transmembrane region" description="Helical" evidence="7">
    <location>
        <begin position="148"/>
        <end position="168"/>
    </location>
</feature>
<feature type="transmembrane region" description="Helical" evidence="7">
    <location>
        <begin position="296"/>
        <end position="312"/>
    </location>
</feature>
<feature type="transmembrane region" description="Helical" evidence="7">
    <location>
        <begin position="355"/>
        <end position="377"/>
    </location>
</feature>
<name>A0ABT4D4A2_9CLOT</name>
<feature type="transmembrane region" description="Helical" evidence="7">
    <location>
        <begin position="318"/>
        <end position="343"/>
    </location>
</feature>
<dbReference type="SUPFAM" id="SSF103473">
    <property type="entry name" value="MFS general substrate transporter"/>
    <property type="match status" value="1"/>
</dbReference>
<evidence type="ECO:0000313" key="10">
    <source>
        <dbReference type="Proteomes" id="UP001078443"/>
    </source>
</evidence>
<keyword evidence="4 7" id="KW-0812">Transmembrane</keyword>
<comment type="subcellular location">
    <subcellularLocation>
        <location evidence="1">Cell membrane</location>
        <topology evidence="1">Multi-pass membrane protein</topology>
    </subcellularLocation>
</comment>
<feature type="transmembrane region" description="Helical" evidence="7">
    <location>
        <begin position="269"/>
        <end position="289"/>
    </location>
</feature>
<dbReference type="PROSITE" id="PS50850">
    <property type="entry name" value="MFS"/>
    <property type="match status" value="1"/>
</dbReference>
<dbReference type="InterPro" id="IPR036259">
    <property type="entry name" value="MFS_trans_sf"/>
</dbReference>
<evidence type="ECO:0000256" key="2">
    <source>
        <dbReference type="ARBA" id="ARBA00022448"/>
    </source>
</evidence>
<dbReference type="Proteomes" id="UP001078443">
    <property type="component" value="Unassembled WGS sequence"/>
</dbReference>
<feature type="domain" description="Major facilitator superfamily (MFS) profile" evidence="8">
    <location>
        <begin position="21"/>
        <end position="408"/>
    </location>
</feature>
<accession>A0ABT4D4A2</accession>
<evidence type="ECO:0000256" key="3">
    <source>
        <dbReference type="ARBA" id="ARBA00022475"/>
    </source>
</evidence>
<organism evidence="9 10">
    <name type="scientific">Clostridium aestuarii</name>
    <dbReference type="NCBI Taxonomy" id="338193"/>
    <lineage>
        <taxon>Bacteria</taxon>
        <taxon>Bacillati</taxon>
        <taxon>Bacillota</taxon>
        <taxon>Clostridia</taxon>
        <taxon>Eubacteriales</taxon>
        <taxon>Clostridiaceae</taxon>
        <taxon>Clostridium</taxon>
    </lineage>
</organism>
<evidence type="ECO:0000256" key="6">
    <source>
        <dbReference type="ARBA" id="ARBA00023136"/>
    </source>
</evidence>
<evidence type="ECO:0000256" key="7">
    <source>
        <dbReference type="SAM" id="Phobius"/>
    </source>
</evidence>
<dbReference type="InterPro" id="IPR020846">
    <property type="entry name" value="MFS_dom"/>
</dbReference>
<evidence type="ECO:0000313" key="9">
    <source>
        <dbReference type="EMBL" id="MCY6485035.1"/>
    </source>
</evidence>
<feature type="transmembrane region" description="Helical" evidence="7">
    <location>
        <begin position="228"/>
        <end position="249"/>
    </location>
</feature>
<keyword evidence="5 7" id="KW-1133">Transmembrane helix</keyword>
<gene>
    <name evidence="9" type="ORF">OW763_11855</name>
</gene>
<dbReference type="Gene3D" id="1.20.1250.20">
    <property type="entry name" value="MFS general substrate transporter like domains"/>
    <property type="match status" value="1"/>
</dbReference>
<reference evidence="9" key="1">
    <citation type="submission" date="2022-12" db="EMBL/GenBank/DDBJ databases">
        <authorList>
            <person name="Wang J."/>
        </authorList>
    </citation>
    <scope>NUCLEOTIDE SEQUENCE</scope>
    <source>
        <strain evidence="9">HY-45-18</strain>
    </source>
</reference>